<evidence type="ECO:0000256" key="8">
    <source>
        <dbReference type="ARBA" id="ARBA00023316"/>
    </source>
</evidence>
<evidence type="ECO:0000256" key="7">
    <source>
        <dbReference type="ARBA" id="ARBA00023049"/>
    </source>
</evidence>
<comment type="catalytic activity">
    <reaction evidence="1 9 10">
        <text>D-alanyl-D-alanine + H2O = 2 D-alanine</text>
        <dbReference type="Rhea" id="RHEA:20661"/>
        <dbReference type="ChEBI" id="CHEBI:15377"/>
        <dbReference type="ChEBI" id="CHEBI:57416"/>
        <dbReference type="ChEBI" id="CHEBI:57822"/>
        <dbReference type="EC" id="3.4.13.22"/>
    </reaction>
</comment>
<dbReference type="EMBL" id="JQCB01000006">
    <property type="protein sequence ID" value="KRN96021.1"/>
    <property type="molecule type" value="Genomic_DNA"/>
</dbReference>
<accession>A0A0R2L879</accession>
<dbReference type="EMBL" id="BJUD01000068">
    <property type="protein sequence ID" value="GEK29542.1"/>
    <property type="molecule type" value="Genomic_DNA"/>
</dbReference>
<keyword evidence="3" id="KW-0479">Metal-binding</keyword>
<dbReference type="GO" id="GO:0046872">
    <property type="term" value="F:metal ion binding"/>
    <property type="evidence" value="ECO:0007669"/>
    <property type="project" value="UniProtKB-KW"/>
</dbReference>
<comment type="caution">
    <text evidence="9">Lacks conserved residue(s) required for the propagation of feature annotation.</text>
</comment>
<evidence type="ECO:0000313" key="13">
    <source>
        <dbReference type="Proteomes" id="UP000051139"/>
    </source>
</evidence>
<evidence type="ECO:0000256" key="9">
    <source>
        <dbReference type="HAMAP-Rule" id="MF_01924"/>
    </source>
</evidence>
<evidence type="ECO:0000313" key="12">
    <source>
        <dbReference type="EMBL" id="KRN96021.1"/>
    </source>
</evidence>
<dbReference type="Proteomes" id="UP000321429">
    <property type="component" value="Unassembled WGS sequence"/>
</dbReference>
<feature type="site" description="Transition state stabilizer" evidence="9">
    <location>
        <position position="71"/>
    </location>
</feature>
<evidence type="ECO:0000313" key="11">
    <source>
        <dbReference type="EMBL" id="GEK29542.1"/>
    </source>
</evidence>
<dbReference type="PANTHER" id="PTHR43126:SF1">
    <property type="entry name" value="D-ALANYL-D-ALANINE DIPEPTIDASE"/>
    <property type="match status" value="1"/>
</dbReference>
<evidence type="ECO:0000256" key="6">
    <source>
        <dbReference type="ARBA" id="ARBA00022997"/>
    </source>
</evidence>
<name>A0A0R2L879_9LACO</name>
<dbReference type="InterPro" id="IPR000755">
    <property type="entry name" value="A_A_dipeptidase"/>
</dbReference>
<dbReference type="GO" id="GO:0006508">
    <property type="term" value="P:proteolysis"/>
    <property type="evidence" value="ECO:0007669"/>
    <property type="project" value="UniProtKB-KW"/>
</dbReference>
<dbReference type="InterPro" id="IPR009045">
    <property type="entry name" value="Zn_M74/Hedgehog-like"/>
</dbReference>
<comment type="caution">
    <text evidence="12">The sequence shown here is derived from an EMBL/GenBank/DDBJ whole genome shotgun (WGS) entry which is preliminary data.</text>
</comment>
<comment type="function">
    <text evidence="9 10">Catalyzes hydrolysis of the D-alanyl-D-alanine dipeptide.</text>
</comment>
<dbReference type="Pfam" id="PF01427">
    <property type="entry name" value="Peptidase_M15"/>
    <property type="match status" value="1"/>
</dbReference>
<comment type="similarity">
    <text evidence="9 10">Belongs to the peptidase M15D family.</text>
</comment>
<evidence type="ECO:0000256" key="2">
    <source>
        <dbReference type="ARBA" id="ARBA00022670"/>
    </source>
</evidence>
<keyword evidence="7 9" id="KW-0482">Metalloprotease</keyword>
<sequence length="186" mass="21177">MTSEPLFTNIQDIDDRIIVDLKYATTDNFTHQVIYDFTTAIARTPTAKKLGIAAQLLADQGYRLKVWDAYRPVSAQKKLFDVFPDPNWVLPPNPNKSHQKGVTFDLTITDMAGNELPMQSPFDAFGDSARRNFHREPAIEHNYQLLNNAMTAAGFIGYSEEWWDYRDSNMDEMGPASADPNDFVHK</sequence>
<dbReference type="HAMAP" id="MF_01924">
    <property type="entry name" value="A_A_dipeptidase"/>
    <property type="match status" value="1"/>
</dbReference>
<dbReference type="STRING" id="348151.IV55_GL001699"/>
<keyword evidence="13" id="KW-1185">Reference proteome</keyword>
<protein>
    <recommendedName>
        <fullName evidence="9 10">D-alanyl-D-alanine dipeptidase</fullName>
        <shortName evidence="9 10">D-Ala-D-Ala dipeptidase</shortName>
        <ecNumber evidence="9 10">3.4.13.22</ecNumber>
    </recommendedName>
</protein>
<dbReference type="CDD" id="cd14840">
    <property type="entry name" value="D-Ala-D-Ala_dipeptidase_Aad"/>
    <property type="match status" value="1"/>
</dbReference>
<dbReference type="PIRSF" id="PIRSF026671">
    <property type="entry name" value="AA_dipeptidase"/>
    <property type="match status" value="1"/>
</dbReference>
<evidence type="ECO:0000256" key="5">
    <source>
        <dbReference type="ARBA" id="ARBA00022833"/>
    </source>
</evidence>
<gene>
    <name evidence="11" type="primary">ddpX</name>
    <name evidence="12" type="ORF">IV55_GL001699</name>
    <name evidence="11" type="ORF">LSI01_18530</name>
</gene>
<dbReference type="Proteomes" id="UP000051139">
    <property type="component" value="Unassembled WGS sequence"/>
</dbReference>
<keyword evidence="4 9" id="KW-0378">Hydrolase</keyword>
<evidence type="ECO:0000256" key="4">
    <source>
        <dbReference type="ARBA" id="ARBA00022801"/>
    </source>
</evidence>
<dbReference type="Gene3D" id="3.30.1380.10">
    <property type="match status" value="1"/>
</dbReference>
<dbReference type="PANTHER" id="PTHR43126">
    <property type="entry name" value="D-ALANYL-D-ALANINE DIPEPTIDASE"/>
    <property type="match status" value="1"/>
</dbReference>
<dbReference type="RefSeq" id="WP_057810219.1">
    <property type="nucleotide sequence ID" value="NZ_BJUD01000068.1"/>
</dbReference>
<evidence type="ECO:0000256" key="3">
    <source>
        <dbReference type="ARBA" id="ARBA00022723"/>
    </source>
</evidence>
<dbReference type="AlphaFoldDB" id="A0A0R2L879"/>
<evidence type="ECO:0000256" key="10">
    <source>
        <dbReference type="PIRNR" id="PIRNR026671"/>
    </source>
</evidence>
<keyword evidence="8 10" id="KW-0961">Cell wall biogenesis/degradation</keyword>
<dbReference type="GO" id="GO:0160237">
    <property type="term" value="F:D-Ala-D-Ala dipeptidase activity"/>
    <property type="evidence" value="ECO:0007669"/>
    <property type="project" value="UniProtKB-EC"/>
</dbReference>
<reference evidence="11 14" key="2">
    <citation type="submission" date="2019-07" db="EMBL/GenBank/DDBJ databases">
        <title>Whole genome shotgun sequence of Lactobacillus siliginis NBRC 101315.</title>
        <authorList>
            <person name="Hosoyama A."/>
            <person name="Uohara A."/>
            <person name="Ohji S."/>
            <person name="Ichikawa N."/>
        </authorList>
    </citation>
    <scope>NUCLEOTIDE SEQUENCE [LARGE SCALE GENOMIC DNA]</scope>
    <source>
        <strain evidence="11 14">NBRC 101315</strain>
    </source>
</reference>
<evidence type="ECO:0000256" key="1">
    <source>
        <dbReference type="ARBA" id="ARBA00001362"/>
    </source>
</evidence>
<reference evidence="12 13" key="1">
    <citation type="journal article" date="2015" name="Genome Announc.">
        <title>Expanding the biotechnology potential of lactobacilli through comparative genomics of 213 strains and associated genera.</title>
        <authorList>
            <person name="Sun Z."/>
            <person name="Harris H.M."/>
            <person name="McCann A."/>
            <person name="Guo C."/>
            <person name="Argimon S."/>
            <person name="Zhang W."/>
            <person name="Yang X."/>
            <person name="Jeffery I.B."/>
            <person name="Cooney J.C."/>
            <person name="Kagawa T.F."/>
            <person name="Liu W."/>
            <person name="Song Y."/>
            <person name="Salvetti E."/>
            <person name="Wrobel A."/>
            <person name="Rasinkangas P."/>
            <person name="Parkhill J."/>
            <person name="Rea M.C."/>
            <person name="O'Sullivan O."/>
            <person name="Ritari J."/>
            <person name="Douillard F.P."/>
            <person name="Paul Ross R."/>
            <person name="Yang R."/>
            <person name="Briner A.E."/>
            <person name="Felis G.E."/>
            <person name="de Vos W.M."/>
            <person name="Barrangou R."/>
            <person name="Klaenhammer T.R."/>
            <person name="Caufield P.W."/>
            <person name="Cui Y."/>
            <person name="Zhang H."/>
            <person name="O'Toole P.W."/>
        </authorList>
    </citation>
    <scope>NUCLEOTIDE SEQUENCE [LARGE SCALE GENOMIC DNA]</scope>
    <source>
        <strain evidence="12 13">DSM 22696</strain>
    </source>
</reference>
<dbReference type="EC" id="3.4.13.22" evidence="9 10"/>
<organism evidence="12 13">
    <name type="scientific">Furfurilactobacillus siliginis</name>
    <dbReference type="NCBI Taxonomy" id="348151"/>
    <lineage>
        <taxon>Bacteria</taxon>
        <taxon>Bacillati</taxon>
        <taxon>Bacillota</taxon>
        <taxon>Bacilli</taxon>
        <taxon>Lactobacillales</taxon>
        <taxon>Lactobacillaceae</taxon>
        <taxon>Furfurilactobacillus</taxon>
    </lineage>
</organism>
<feature type="active site" description="Proton donor/acceptor" evidence="9">
    <location>
        <position position="161"/>
    </location>
</feature>
<dbReference type="GO" id="GO:0071555">
    <property type="term" value="P:cell wall organization"/>
    <property type="evidence" value="ECO:0007669"/>
    <property type="project" value="UniProtKB-KW"/>
</dbReference>
<dbReference type="OrthoDB" id="9801430at2"/>
<keyword evidence="6 9" id="KW-0224">Dipeptidase</keyword>
<keyword evidence="5" id="KW-0862">Zinc</keyword>
<evidence type="ECO:0000313" key="14">
    <source>
        <dbReference type="Proteomes" id="UP000321429"/>
    </source>
</evidence>
<dbReference type="PATRIC" id="fig|348151.3.peg.1751"/>
<keyword evidence="2 9" id="KW-0645">Protease</keyword>
<dbReference type="SUPFAM" id="SSF55166">
    <property type="entry name" value="Hedgehog/DD-peptidase"/>
    <property type="match status" value="1"/>
</dbReference>
<proteinExistence type="inferred from homology"/>
<dbReference type="GO" id="GO:0008237">
    <property type="term" value="F:metallopeptidase activity"/>
    <property type="evidence" value="ECO:0007669"/>
    <property type="project" value="UniProtKB-KW"/>
</dbReference>